<evidence type="ECO:0000313" key="1">
    <source>
        <dbReference type="EMBL" id="MPC68802.1"/>
    </source>
</evidence>
<gene>
    <name evidence="1" type="ORF">E2C01_063012</name>
</gene>
<reference evidence="1 2" key="1">
    <citation type="submission" date="2019-05" db="EMBL/GenBank/DDBJ databases">
        <title>Another draft genome of Portunus trituberculatus and its Hox gene families provides insights of decapod evolution.</title>
        <authorList>
            <person name="Jeong J.-H."/>
            <person name="Song I."/>
            <person name="Kim S."/>
            <person name="Choi T."/>
            <person name="Kim D."/>
            <person name="Ryu S."/>
            <person name="Kim W."/>
        </authorList>
    </citation>
    <scope>NUCLEOTIDE SEQUENCE [LARGE SCALE GENOMIC DNA]</scope>
    <source>
        <tissue evidence="1">Muscle</tissue>
    </source>
</reference>
<dbReference type="EMBL" id="VSRR010028401">
    <property type="protein sequence ID" value="MPC68802.1"/>
    <property type="molecule type" value="Genomic_DNA"/>
</dbReference>
<dbReference type="Proteomes" id="UP000324222">
    <property type="component" value="Unassembled WGS sequence"/>
</dbReference>
<comment type="caution">
    <text evidence="1">The sequence shown here is derived from an EMBL/GenBank/DDBJ whole genome shotgun (WGS) entry which is preliminary data.</text>
</comment>
<keyword evidence="2" id="KW-1185">Reference proteome</keyword>
<proteinExistence type="predicted"/>
<protein>
    <submittedName>
        <fullName evidence="1">Uncharacterized protein</fullName>
    </submittedName>
</protein>
<sequence>MYTVGVKAWRCDGVVAVKCRDSKALEEDVSVGREVRGPGKEEEWVGVGVGVMLGGRDVKKIYERRGVGRKEILGLAGSGGVEVMMGRED</sequence>
<evidence type="ECO:0000313" key="2">
    <source>
        <dbReference type="Proteomes" id="UP000324222"/>
    </source>
</evidence>
<name>A0A5B7HCL2_PORTR</name>
<dbReference type="AlphaFoldDB" id="A0A5B7HCL2"/>
<organism evidence="1 2">
    <name type="scientific">Portunus trituberculatus</name>
    <name type="common">Swimming crab</name>
    <name type="synonym">Neptunus trituberculatus</name>
    <dbReference type="NCBI Taxonomy" id="210409"/>
    <lineage>
        <taxon>Eukaryota</taxon>
        <taxon>Metazoa</taxon>
        <taxon>Ecdysozoa</taxon>
        <taxon>Arthropoda</taxon>
        <taxon>Crustacea</taxon>
        <taxon>Multicrustacea</taxon>
        <taxon>Malacostraca</taxon>
        <taxon>Eumalacostraca</taxon>
        <taxon>Eucarida</taxon>
        <taxon>Decapoda</taxon>
        <taxon>Pleocyemata</taxon>
        <taxon>Brachyura</taxon>
        <taxon>Eubrachyura</taxon>
        <taxon>Portunoidea</taxon>
        <taxon>Portunidae</taxon>
        <taxon>Portuninae</taxon>
        <taxon>Portunus</taxon>
    </lineage>
</organism>
<accession>A0A5B7HCL2</accession>